<feature type="signal peptide" evidence="1">
    <location>
        <begin position="1"/>
        <end position="21"/>
    </location>
</feature>
<dbReference type="RefSeq" id="WP_271886693.1">
    <property type="nucleotide sequence ID" value="NZ_CP067136.1"/>
</dbReference>
<organism evidence="2 3">
    <name type="scientific">Paracoccus fistulariae</name>
    <dbReference type="NCBI Taxonomy" id="658446"/>
    <lineage>
        <taxon>Bacteria</taxon>
        <taxon>Pseudomonadati</taxon>
        <taxon>Pseudomonadota</taxon>
        <taxon>Alphaproteobacteria</taxon>
        <taxon>Rhodobacterales</taxon>
        <taxon>Paracoccaceae</taxon>
        <taxon>Paracoccus</taxon>
    </lineage>
</organism>
<keyword evidence="1" id="KW-0732">Signal</keyword>
<protein>
    <submittedName>
        <fullName evidence="2">Uncharacterized protein</fullName>
    </submittedName>
</protein>
<evidence type="ECO:0000256" key="1">
    <source>
        <dbReference type="SAM" id="SignalP"/>
    </source>
</evidence>
<keyword evidence="3" id="KW-1185">Reference proteome</keyword>
<evidence type="ECO:0000313" key="2">
    <source>
        <dbReference type="EMBL" id="WCR06869.1"/>
    </source>
</evidence>
<gene>
    <name evidence="2" type="ORF">JHX87_15560</name>
</gene>
<reference evidence="2 3" key="1">
    <citation type="submission" date="2021-01" db="EMBL/GenBank/DDBJ databases">
        <title>Biogeographic distribution of Paracoccus.</title>
        <authorList>
            <person name="Hollensteiner J."/>
            <person name="Leineberger J."/>
            <person name="Brinkhoff T."/>
            <person name="Daniel R."/>
        </authorList>
    </citation>
    <scope>NUCLEOTIDE SEQUENCE [LARGE SCALE GENOMIC DNA]</scope>
    <source>
        <strain evidence="2 3">KCTC 22803</strain>
    </source>
</reference>
<dbReference type="EMBL" id="CP067136">
    <property type="protein sequence ID" value="WCR06869.1"/>
    <property type="molecule type" value="Genomic_DNA"/>
</dbReference>
<name>A0ABY7SIP3_9RHOB</name>
<feature type="chain" id="PRO_5046289949" evidence="1">
    <location>
        <begin position="22"/>
        <end position="240"/>
    </location>
</feature>
<proteinExistence type="predicted"/>
<evidence type="ECO:0000313" key="3">
    <source>
        <dbReference type="Proteomes" id="UP001219349"/>
    </source>
</evidence>
<accession>A0ABY7SIP3</accession>
<dbReference type="Proteomes" id="UP001219349">
    <property type="component" value="Chromosome"/>
</dbReference>
<sequence length="240" mass="26187">MWDVICRLLCAISVIFGLASGADAGAWMRDPKAGFLSFSSEIDLDGNSYTGIYSEYGLNARNTLGFELGYTNVGETSMMIWLQRRLGSGEGPNQWTYSTGFGAFLREGQLFPTGQIGINWGRGFEHVLGGGWMSVEARLKIAGKQEQVVYLQGKTLTEAEFLTPEITTKIDATLGLRPTDSLMFINQLRLEDRSDVDFSARLASSLVYDFGAPAKLELGLIAPISGAGEVAVKIGTWIEF</sequence>